<gene>
    <name evidence="1" type="ORF">HNV28_21035</name>
</gene>
<protein>
    <recommendedName>
        <fullName evidence="3">JAB domain-containing protein</fullName>
    </recommendedName>
</protein>
<dbReference type="AlphaFoldDB" id="A0A7Y4IL29"/>
<evidence type="ECO:0000313" key="1">
    <source>
        <dbReference type="EMBL" id="NOJ80780.1"/>
    </source>
</evidence>
<dbReference type="Proteomes" id="UP000533080">
    <property type="component" value="Unassembled WGS sequence"/>
</dbReference>
<dbReference type="EMBL" id="JABFNT010000067">
    <property type="protein sequence ID" value="NOJ80780.1"/>
    <property type="molecule type" value="Genomic_DNA"/>
</dbReference>
<dbReference type="RefSeq" id="WP_171442913.1">
    <property type="nucleotide sequence ID" value="NZ_JABFNS010000069.1"/>
</dbReference>
<reference evidence="1 2" key="1">
    <citation type="submission" date="2020-05" db="EMBL/GenBank/DDBJ databases">
        <authorList>
            <person name="Whitworth D."/>
        </authorList>
    </citation>
    <scope>NUCLEOTIDE SEQUENCE [LARGE SCALE GENOMIC DNA]</scope>
    <source>
        <strain evidence="1 2">AM005</strain>
    </source>
</reference>
<proteinExistence type="predicted"/>
<accession>A0A7Y4IL29</accession>
<organism evidence="1 2">
    <name type="scientific">Myxococcus xanthus</name>
    <dbReference type="NCBI Taxonomy" id="34"/>
    <lineage>
        <taxon>Bacteria</taxon>
        <taxon>Pseudomonadati</taxon>
        <taxon>Myxococcota</taxon>
        <taxon>Myxococcia</taxon>
        <taxon>Myxococcales</taxon>
        <taxon>Cystobacterineae</taxon>
        <taxon>Myxococcaceae</taxon>
        <taxon>Myxococcus</taxon>
    </lineage>
</organism>
<comment type="caution">
    <text evidence="1">The sequence shown here is derived from an EMBL/GenBank/DDBJ whole genome shotgun (WGS) entry which is preliminary data.</text>
</comment>
<sequence>MASLKLRCALLVAFLQSGCVGTVAQKYWRDAGGHIVVAGPMLGPFDNLPTLAPRLCEAIRVMPGATVGNRREGQEYCGLIYQRNFEAAFFASYPSSISSPVQLPGGRKSCSVPSAVSDPDAYNISIYADFHSHPSVTTFSNEDLQAQRQRYYFRVMFNPLCEVYLYDFQERTVYRLMDGEFHPTKRVTDDIRGE</sequence>
<name>A0A7Y4IL29_MYXXA</name>
<evidence type="ECO:0000313" key="2">
    <source>
        <dbReference type="Proteomes" id="UP000533080"/>
    </source>
</evidence>
<evidence type="ECO:0008006" key="3">
    <source>
        <dbReference type="Google" id="ProtNLM"/>
    </source>
</evidence>